<name>A0A484H719_9ZZZZ</name>
<accession>A0A484H719</accession>
<sequence length="47" mass="4719">MIGVSTSTCVKDMVGEDSALHTVSEVYLTAVLEAVGGITFLVSSGSG</sequence>
<gene>
    <name evidence="1" type="ORF">RIEGSTA812A_PEG_678</name>
</gene>
<dbReference type="AlphaFoldDB" id="A0A484H719"/>
<organism evidence="1">
    <name type="scientific">invertebrate metagenome</name>
    <dbReference type="NCBI Taxonomy" id="1711999"/>
    <lineage>
        <taxon>unclassified sequences</taxon>
        <taxon>metagenomes</taxon>
        <taxon>organismal metagenomes</taxon>
    </lineage>
</organism>
<evidence type="ECO:0000313" key="1">
    <source>
        <dbReference type="EMBL" id="VBB69205.1"/>
    </source>
</evidence>
<protein>
    <submittedName>
        <fullName evidence="1">Uncharacterized protein</fullName>
    </submittedName>
</protein>
<proteinExistence type="predicted"/>
<reference evidence="1" key="1">
    <citation type="submission" date="2018-10" db="EMBL/GenBank/DDBJ databases">
        <authorList>
            <person name="Gruber-Vodicka H."/>
            <person name="Jaeckle O."/>
        </authorList>
    </citation>
    <scope>NUCLEOTIDE SEQUENCE</scope>
</reference>
<dbReference type="EMBL" id="LR026963">
    <property type="protein sequence ID" value="VBB69205.1"/>
    <property type="molecule type" value="Genomic_DNA"/>
</dbReference>